<keyword evidence="1" id="KW-1133">Transmembrane helix</keyword>
<gene>
    <name evidence="2" type="ORF">RS030_223492</name>
</gene>
<feature type="transmembrane region" description="Helical" evidence="1">
    <location>
        <begin position="212"/>
        <end position="236"/>
    </location>
</feature>
<keyword evidence="1" id="KW-0812">Transmembrane</keyword>
<protein>
    <submittedName>
        <fullName evidence="2">Uncharacterized protein</fullName>
    </submittedName>
</protein>
<name>A0AAV9XX09_9CRYT</name>
<reference evidence="2 3" key="1">
    <citation type="submission" date="2023-10" db="EMBL/GenBank/DDBJ databases">
        <title>Comparative genomics analysis reveals potential genetic determinants of host preference in Cryptosporidium xiaoi.</title>
        <authorList>
            <person name="Xiao L."/>
            <person name="Li J."/>
        </authorList>
    </citation>
    <scope>NUCLEOTIDE SEQUENCE [LARGE SCALE GENOMIC DNA]</scope>
    <source>
        <strain evidence="2 3">52996</strain>
    </source>
</reference>
<accession>A0AAV9XX09</accession>
<comment type="caution">
    <text evidence="2">The sequence shown here is derived from an EMBL/GenBank/DDBJ whole genome shotgun (WGS) entry which is preliminary data.</text>
</comment>
<evidence type="ECO:0000313" key="3">
    <source>
        <dbReference type="Proteomes" id="UP001311799"/>
    </source>
</evidence>
<dbReference type="EMBL" id="JAWDEY010000014">
    <property type="protein sequence ID" value="KAK6589157.1"/>
    <property type="molecule type" value="Genomic_DNA"/>
</dbReference>
<sequence length="310" mass="35674">MSIRRRDEILVIYIKLSLQLLCILGIFALLIKKEWIIGNKENTEIIIYGDLDEFCIRGGVKLLPSSSLVDFGKQGIQRKTNVGKVGDNIDNSLFVLENSGGDLDLNDLYSSVYSRKKNGKSRKMTSELEALNAYSENNKLKKQEKITFKQNQIDLSFNSVQYCTNYLKSNMLKGWYIHPNYLYYANLLFVFASMVMSLNLTRLKNKWSTFELMIPGLDFASFTTSLLNVVQVIGVLAPLIDHFERTKYHVYFSTNFVFACVSIGISFVVFSLCVGIIHYRYEAFIRFKRFEDHIENIQSSSSFIHVISNK</sequence>
<evidence type="ECO:0000256" key="1">
    <source>
        <dbReference type="SAM" id="Phobius"/>
    </source>
</evidence>
<dbReference type="Proteomes" id="UP001311799">
    <property type="component" value="Unassembled WGS sequence"/>
</dbReference>
<dbReference type="AlphaFoldDB" id="A0AAV9XX09"/>
<feature type="transmembrane region" description="Helical" evidence="1">
    <location>
        <begin position="256"/>
        <end position="279"/>
    </location>
</feature>
<evidence type="ECO:0000313" key="2">
    <source>
        <dbReference type="EMBL" id="KAK6589157.1"/>
    </source>
</evidence>
<feature type="transmembrane region" description="Helical" evidence="1">
    <location>
        <begin position="12"/>
        <end position="31"/>
    </location>
</feature>
<proteinExistence type="predicted"/>
<keyword evidence="3" id="KW-1185">Reference proteome</keyword>
<feature type="transmembrane region" description="Helical" evidence="1">
    <location>
        <begin position="181"/>
        <end position="200"/>
    </location>
</feature>
<keyword evidence="1" id="KW-0472">Membrane</keyword>
<organism evidence="2 3">
    <name type="scientific">Cryptosporidium xiaoi</name>
    <dbReference type="NCBI Taxonomy" id="659607"/>
    <lineage>
        <taxon>Eukaryota</taxon>
        <taxon>Sar</taxon>
        <taxon>Alveolata</taxon>
        <taxon>Apicomplexa</taxon>
        <taxon>Conoidasida</taxon>
        <taxon>Coccidia</taxon>
        <taxon>Eucoccidiorida</taxon>
        <taxon>Eimeriorina</taxon>
        <taxon>Cryptosporidiidae</taxon>
        <taxon>Cryptosporidium</taxon>
    </lineage>
</organism>